<dbReference type="InterPro" id="IPR025648">
    <property type="entry name" value="DUF4358"/>
</dbReference>
<dbReference type="STRING" id="1121306.SAMN02745196_00229"/>
<protein>
    <recommendedName>
        <fullName evidence="4">DUF4358 domain-containing protein</fullName>
    </recommendedName>
</protein>
<evidence type="ECO:0000313" key="3">
    <source>
        <dbReference type="Proteomes" id="UP000184526"/>
    </source>
</evidence>
<gene>
    <name evidence="2" type="ORF">SAMN02745196_00229</name>
</gene>
<organism evidence="2 3">
    <name type="scientific">Clostridium collagenovorans DSM 3089</name>
    <dbReference type="NCBI Taxonomy" id="1121306"/>
    <lineage>
        <taxon>Bacteria</taxon>
        <taxon>Bacillati</taxon>
        <taxon>Bacillota</taxon>
        <taxon>Clostridia</taxon>
        <taxon>Eubacteriales</taxon>
        <taxon>Clostridiaceae</taxon>
        <taxon>Clostridium</taxon>
    </lineage>
</organism>
<dbReference type="Pfam" id="PF14270">
    <property type="entry name" value="DUF4358"/>
    <property type="match status" value="1"/>
</dbReference>
<feature type="chain" id="PRO_5012928949" description="DUF4358 domain-containing protein" evidence="1">
    <location>
        <begin position="26"/>
        <end position="155"/>
    </location>
</feature>
<evidence type="ECO:0000313" key="2">
    <source>
        <dbReference type="EMBL" id="SHH39702.1"/>
    </source>
</evidence>
<sequence>MKKLMTLFISIIAIFALVGCGNSNKDVKVVPVKDLMESVSSKVEAKLAPPFEGENIEEIYGLKADDYDEVEIRKSPINVQANEIIIVKAKDGKVDAVKKSLDEHGKALEKQWSTYLPEQYELTKARVVGNKGDYVYLIIDSNAKDLEKELLNNLK</sequence>
<name>A0A1M5SMD5_9CLOT</name>
<dbReference type="AlphaFoldDB" id="A0A1M5SMD5"/>
<dbReference type="OrthoDB" id="2605982at2"/>
<dbReference type="EMBL" id="FQXP01000003">
    <property type="protein sequence ID" value="SHH39702.1"/>
    <property type="molecule type" value="Genomic_DNA"/>
</dbReference>
<dbReference type="RefSeq" id="WP_072829219.1">
    <property type="nucleotide sequence ID" value="NZ_FQXP01000003.1"/>
</dbReference>
<evidence type="ECO:0008006" key="4">
    <source>
        <dbReference type="Google" id="ProtNLM"/>
    </source>
</evidence>
<keyword evidence="1" id="KW-0732">Signal</keyword>
<proteinExistence type="predicted"/>
<keyword evidence="3" id="KW-1185">Reference proteome</keyword>
<evidence type="ECO:0000256" key="1">
    <source>
        <dbReference type="SAM" id="SignalP"/>
    </source>
</evidence>
<dbReference type="PROSITE" id="PS51257">
    <property type="entry name" value="PROKAR_LIPOPROTEIN"/>
    <property type="match status" value="1"/>
</dbReference>
<accession>A0A1M5SMD5</accession>
<dbReference type="Proteomes" id="UP000184526">
    <property type="component" value="Unassembled WGS sequence"/>
</dbReference>
<feature type="signal peptide" evidence="1">
    <location>
        <begin position="1"/>
        <end position="25"/>
    </location>
</feature>
<reference evidence="2 3" key="1">
    <citation type="submission" date="2016-11" db="EMBL/GenBank/DDBJ databases">
        <authorList>
            <person name="Jaros S."/>
            <person name="Januszkiewicz K."/>
            <person name="Wedrychowicz H."/>
        </authorList>
    </citation>
    <scope>NUCLEOTIDE SEQUENCE [LARGE SCALE GENOMIC DNA]</scope>
    <source>
        <strain evidence="2 3">DSM 3089</strain>
    </source>
</reference>